<evidence type="ECO:0000313" key="4">
    <source>
        <dbReference type="Proteomes" id="UP000265515"/>
    </source>
</evidence>
<sequence>MAAIMGTAVAATAEARSSPVLESFSRSSSCGCGSSSSSSSSSSSLSFPSGEIRLSQIISKKAFTIVSRRHIEGLTKSASAKSCCSCSLHCHGPSLPPAPLSRRVRHQLIEKTLPRATGVNALPRFTTATMTTGRRRSARRLVCAASQGESSEVASADQDRSNAAPVLTRPAAAGDQSSPSSSPPITSTSGESKAPSSSLSSPASSGSNANDKKPTVQDGASANSGSERREQVDKIANAPKVGGAGLAGGESASGKSTAAAVGASMSKIGFSSRTNSRVLQALKQSDKSSGDPSDPASPGSGISQLTFGRPVAPKNIFDVEPSKERIAAASEKKKQPFSVSKGQLFILFSFTLIISIMVGTAYLVWKVGAIHYNT</sequence>
<keyword evidence="4" id="KW-1185">Reference proteome</keyword>
<feature type="region of interest" description="Disordered" evidence="1">
    <location>
        <begin position="128"/>
        <end position="231"/>
    </location>
</feature>
<dbReference type="OrthoDB" id="1938146at2759"/>
<proteinExistence type="predicted"/>
<dbReference type="Proteomes" id="UP000265515">
    <property type="component" value="Unassembled WGS sequence"/>
</dbReference>
<dbReference type="PANTHER" id="PTHR37233:SF2">
    <property type="entry name" value="TRANSMEMBRANE PROTEIN"/>
    <property type="match status" value="1"/>
</dbReference>
<dbReference type="GO" id="GO:0009535">
    <property type="term" value="C:chloroplast thylakoid membrane"/>
    <property type="evidence" value="ECO:0007669"/>
    <property type="project" value="TreeGrafter"/>
</dbReference>
<feature type="region of interest" description="Disordered" evidence="1">
    <location>
        <begin position="282"/>
        <end position="307"/>
    </location>
</feature>
<feature type="region of interest" description="Disordered" evidence="1">
    <location>
        <begin position="1"/>
        <end position="47"/>
    </location>
</feature>
<feature type="compositionally biased region" description="Low complexity" evidence="1">
    <location>
        <begin position="23"/>
        <end position="47"/>
    </location>
</feature>
<dbReference type="PANTHER" id="PTHR37233">
    <property type="entry name" value="TRANSMEMBRANE PROTEIN"/>
    <property type="match status" value="1"/>
</dbReference>
<accession>A0A388JYY8</accession>
<name>A0A388JYY8_CHABU</name>
<feature type="compositionally biased region" description="Low complexity" evidence="1">
    <location>
        <begin position="1"/>
        <end position="15"/>
    </location>
</feature>
<dbReference type="STRING" id="69332.A0A388JYY8"/>
<dbReference type="EMBL" id="BFEA01000034">
    <property type="protein sequence ID" value="GBG62996.1"/>
    <property type="molecule type" value="Genomic_DNA"/>
</dbReference>
<evidence type="ECO:0000256" key="1">
    <source>
        <dbReference type="SAM" id="MobiDB-lite"/>
    </source>
</evidence>
<feature type="compositionally biased region" description="Low complexity" evidence="1">
    <location>
        <begin position="290"/>
        <end position="303"/>
    </location>
</feature>
<keyword evidence="2" id="KW-0472">Membrane</keyword>
<dbReference type="AlphaFoldDB" id="A0A388JYY8"/>
<evidence type="ECO:0000313" key="3">
    <source>
        <dbReference type="EMBL" id="GBG62996.1"/>
    </source>
</evidence>
<evidence type="ECO:0000256" key="2">
    <source>
        <dbReference type="SAM" id="Phobius"/>
    </source>
</evidence>
<feature type="transmembrane region" description="Helical" evidence="2">
    <location>
        <begin position="344"/>
        <end position="365"/>
    </location>
</feature>
<gene>
    <name evidence="3" type="ORF">CBR_g34696</name>
</gene>
<keyword evidence="2" id="KW-0812">Transmembrane</keyword>
<keyword evidence="2" id="KW-1133">Transmembrane helix</keyword>
<reference evidence="3 4" key="1">
    <citation type="journal article" date="2018" name="Cell">
        <title>The Chara Genome: Secondary Complexity and Implications for Plant Terrestrialization.</title>
        <authorList>
            <person name="Nishiyama T."/>
            <person name="Sakayama H."/>
            <person name="Vries J.D."/>
            <person name="Buschmann H."/>
            <person name="Saint-Marcoux D."/>
            <person name="Ullrich K.K."/>
            <person name="Haas F.B."/>
            <person name="Vanderstraeten L."/>
            <person name="Becker D."/>
            <person name="Lang D."/>
            <person name="Vosolsobe S."/>
            <person name="Rombauts S."/>
            <person name="Wilhelmsson P.K.I."/>
            <person name="Janitza P."/>
            <person name="Kern R."/>
            <person name="Heyl A."/>
            <person name="Rumpler F."/>
            <person name="Villalobos L.I.A.C."/>
            <person name="Clay J.M."/>
            <person name="Skokan R."/>
            <person name="Toyoda A."/>
            <person name="Suzuki Y."/>
            <person name="Kagoshima H."/>
            <person name="Schijlen E."/>
            <person name="Tajeshwar N."/>
            <person name="Catarino B."/>
            <person name="Hetherington A.J."/>
            <person name="Saltykova A."/>
            <person name="Bonnot C."/>
            <person name="Breuninger H."/>
            <person name="Symeonidi A."/>
            <person name="Radhakrishnan G.V."/>
            <person name="Van Nieuwerburgh F."/>
            <person name="Deforce D."/>
            <person name="Chang C."/>
            <person name="Karol K.G."/>
            <person name="Hedrich R."/>
            <person name="Ulvskov P."/>
            <person name="Glockner G."/>
            <person name="Delwiche C.F."/>
            <person name="Petrasek J."/>
            <person name="Van de Peer Y."/>
            <person name="Friml J."/>
            <person name="Beilby M."/>
            <person name="Dolan L."/>
            <person name="Kohara Y."/>
            <person name="Sugano S."/>
            <person name="Fujiyama A."/>
            <person name="Delaux P.-M."/>
            <person name="Quint M."/>
            <person name="TheiBen G."/>
            <person name="Hagemann M."/>
            <person name="Harholt J."/>
            <person name="Dunand C."/>
            <person name="Zachgo S."/>
            <person name="Langdale J."/>
            <person name="Maumus F."/>
            <person name="Straeten D.V.D."/>
            <person name="Gould S.B."/>
            <person name="Rensing S.A."/>
        </authorList>
    </citation>
    <scope>NUCLEOTIDE SEQUENCE [LARGE SCALE GENOMIC DNA]</scope>
    <source>
        <strain evidence="3 4">S276</strain>
    </source>
</reference>
<protein>
    <submittedName>
        <fullName evidence="3">Uncharacterized protein</fullName>
    </submittedName>
</protein>
<feature type="compositionally biased region" description="Low complexity" evidence="1">
    <location>
        <begin position="177"/>
        <end position="207"/>
    </location>
</feature>
<comment type="caution">
    <text evidence="3">The sequence shown here is derived from an EMBL/GenBank/DDBJ whole genome shotgun (WGS) entry which is preliminary data.</text>
</comment>
<organism evidence="3 4">
    <name type="scientific">Chara braunii</name>
    <name type="common">Braun's stonewort</name>
    <dbReference type="NCBI Taxonomy" id="69332"/>
    <lineage>
        <taxon>Eukaryota</taxon>
        <taxon>Viridiplantae</taxon>
        <taxon>Streptophyta</taxon>
        <taxon>Charophyceae</taxon>
        <taxon>Charales</taxon>
        <taxon>Characeae</taxon>
        <taxon>Chara</taxon>
    </lineage>
</organism>
<dbReference type="Gramene" id="GBG62996">
    <property type="protein sequence ID" value="GBG62996"/>
    <property type="gene ID" value="CBR_g34696"/>
</dbReference>